<evidence type="ECO:0000256" key="1">
    <source>
        <dbReference type="ARBA" id="ARBA00009013"/>
    </source>
</evidence>
<feature type="domain" description="STAS" evidence="3">
    <location>
        <begin position="11"/>
        <end position="101"/>
    </location>
</feature>
<organism evidence="4 5">
    <name type="scientific">Motilibacter rhizosphaerae</name>
    <dbReference type="NCBI Taxonomy" id="598652"/>
    <lineage>
        <taxon>Bacteria</taxon>
        <taxon>Bacillati</taxon>
        <taxon>Actinomycetota</taxon>
        <taxon>Actinomycetes</taxon>
        <taxon>Motilibacterales</taxon>
        <taxon>Motilibacteraceae</taxon>
        <taxon>Motilibacter</taxon>
    </lineage>
</organism>
<keyword evidence="5" id="KW-1185">Reference proteome</keyword>
<sequence length="101" mass="10795">MEHVDLVVPTVLVLEGEIDLHRSEELRTAAVAFEASGATVLVVDLSAVTFLDSAGLAFLARVARCAQQRGGLVRVLRPTPIVRRALEVSGLLALLHVLDAE</sequence>
<dbReference type="InterPro" id="IPR003658">
    <property type="entry name" value="Anti-sigma_ant"/>
</dbReference>
<dbReference type="Pfam" id="PF01740">
    <property type="entry name" value="STAS"/>
    <property type="match status" value="1"/>
</dbReference>
<evidence type="ECO:0000313" key="5">
    <source>
        <dbReference type="Proteomes" id="UP000293638"/>
    </source>
</evidence>
<reference evidence="4 5" key="1">
    <citation type="submission" date="2019-02" db="EMBL/GenBank/DDBJ databases">
        <title>Genomic Encyclopedia of Type Strains, Phase IV (KMG-IV): sequencing the most valuable type-strain genomes for metagenomic binning, comparative biology and taxonomic classification.</title>
        <authorList>
            <person name="Goeker M."/>
        </authorList>
    </citation>
    <scope>NUCLEOTIDE SEQUENCE [LARGE SCALE GENOMIC DNA]</scope>
    <source>
        <strain evidence="4 5">DSM 45622</strain>
    </source>
</reference>
<evidence type="ECO:0000313" key="4">
    <source>
        <dbReference type="EMBL" id="RZS87466.1"/>
    </source>
</evidence>
<dbReference type="EMBL" id="SGXD01000003">
    <property type="protein sequence ID" value="RZS87466.1"/>
    <property type="molecule type" value="Genomic_DNA"/>
</dbReference>
<dbReference type="InterPro" id="IPR002645">
    <property type="entry name" value="STAS_dom"/>
</dbReference>
<dbReference type="Gene3D" id="3.30.750.24">
    <property type="entry name" value="STAS domain"/>
    <property type="match status" value="1"/>
</dbReference>
<accession>A0A4Q7NR09</accession>
<dbReference type="PANTHER" id="PTHR33495">
    <property type="entry name" value="ANTI-SIGMA FACTOR ANTAGONIST TM_1081-RELATED-RELATED"/>
    <property type="match status" value="1"/>
</dbReference>
<dbReference type="AlphaFoldDB" id="A0A4Q7NR09"/>
<dbReference type="SUPFAM" id="SSF52091">
    <property type="entry name" value="SpoIIaa-like"/>
    <property type="match status" value="1"/>
</dbReference>
<comment type="similarity">
    <text evidence="1 2">Belongs to the anti-sigma-factor antagonist family.</text>
</comment>
<dbReference type="CDD" id="cd07043">
    <property type="entry name" value="STAS_anti-anti-sigma_factors"/>
    <property type="match status" value="1"/>
</dbReference>
<name>A0A4Q7NR09_9ACTN</name>
<dbReference type="RefSeq" id="WP_165400312.1">
    <property type="nucleotide sequence ID" value="NZ_SGXD01000003.1"/>
</dbReference>
<dbReference type="InterPro" id="IPR036513">
    <property type="entry name" value="STAS_dom_sf"/>
</dbReference>
<gene>
    <name evidence="4" type="ORF">EV189_2897</name>
</gene>
<evidence type="ECO:0000256" key="2">
    <source>
        <dbReference type="RuleBase" id="RU003749"/>
    </source>
</evidence>
<dbReference type="NCBIfam" id="TIGR00377">
    <property type="entry name" value="ant_ant_sig"/>
    <property type="match status" value="1"/>
</dbReference>
<dbReference type="Proteomes" id="UP000293638">
    <property type="component" value="Unassembled WGS sequence"/>
</dbReference>
<dbReference type="PROSITE" id="PS50801">
    <property type="entry name" value="STAS"/>
    <property type="match status" value="1"/>
</dbReference>
<comment type="caution">
    <text evidence="4">The sequence shown here is derived from an EMBL/GenBank/DDBJ whole genome shotgun (WGS) entry which is preliminary data.</text>
</comment>
<dbReference type="GO" id="GO:0043856">
    <property type="term" value="F:anti-sigma factor antagonist activity"/>
    <property type="evidence" value="ECO:0007669"/>
    <property type="project" value="InterPro"/>
</dbReference>
<protein>
    <recommendedName>
        <fullName evidence="2">Anti-sigma factor antagonist</fullName>
    </recommendedName>
</protein>
<dbReference type="PANTHER" id="PTHR33495:SF2">
    <property type="entry name" value="ANTI-SIGMA FACTOR ANTAGONIST TM_1081-RELATED"/>
    <property type="match status" value="1"/>
</dbReference>
<proteinExistence type="inferred from homology"/>
<evidence type="ECO:0000259" key="3">
    <source>
        <dbReference type="PROSITE" id="PS50801"/>
    </source>
</evidence>